<evidence type="ECO:0000256" key="6">
    <source>
        <dbReference type="HAMAP-Rule" id="MF_00074"/>
    </source>
</evidence>
<comment type="similarity">
    <text evidence="6">Belongs to the methyltransferase superfamily. RNA methyltransferase RsmG family.</text>
</comment>
<dbReference type="OrthoDB" id="9808773at2"/>
<dbReference type="HAMAP" id="MF_00074">
    <property type="entry name" value="16SrRNA_methyltr_G"/>
    <property type="match status" value="1"/>
</dbReference>
<keyword evidence="4 6" id="KW-0808">Transferase</keyword>
<dbReference type="Proteomes" id="UP000289952">
    <property type="component" value="Chromosome"/>
</dbReference>
<dbReference type="EMBL" id="LR214972">
    <property type="protein sequence ID" value="VEU62659.1"/>
    <property type="molecule type" value="Genomic_DNA"/>
</dbReference>
<dbReference type="Gene3D" id="3.40.50.150">
    <property type="entry name" value="Vaccinia Virus protein VP39"/>
    <property type="match status" value="1"/>
</dbReference>
<dbReference type="PIRSF" id="PIRSF003078">
    <property type="entry name" value="GidB"/>
    <property type="match status" value="1"/>
</dbReference>
<comment type="caution">
    <text evidence="6">Lacks conserved residue(s) required for the propagation of feature annotation.</text>
</comment>
<comment type="function">
    <text evidence="6">Specifically methylates the N7 position of a guanine in 16S rRNA.</text>
</comment>
<dbReference type="RefSeq" id="WP_129620936.1">
    <property type="nucleotide sequence ID" value="NZ_LR214972.1"/>
</dbReference>
<keyword evidence="5 6" id="KW-0949">S-adenosyl-L-methionine</keyword>
<feature type="binding site" evidence="6">
    <location>
        <position position="81"/>
    </location>
    <ligand>
        <name>S-adenosyl-L-methionine</name>
        <dbReference type="ChEBI" id="CHEBI:59789"/>
    </ligand>
</feature>
<feature type="binding site" evidence="6">
    <location>
        <position position="143"/>
    </location>
    <ligand>
        <name>S-adenosyl-L-methionine</name>
        <dbReference type="ChEBI" id="CHEBI:59789"/>
    </ligand>
</feature>
<keyword evidence="2 6" id="KW-0698">rRNA processing</keyword>
<evidence type="ECO:0000313" key="8">
    <source>
        <dbReference type="Proteomes" id="UP000289952"/>
    </source>
</evidence>
<accession>A0A449ACE0</accession>
<keyword evidence="8" id="KW-1185">Reference proteome</keyword>
<name>A0A449ACE0_9BACT</name>
<reference evidence="7 8" key="1">
    <citation type="submission" date="2019-01" db="EMBL/GenBank/DDBJ databases">
        <authorList>
            <consortium name="Pathogen Informatics"/>
        </authorList>
    </citation>
    <scope>NUCLEOTIDE SEQUENCE [LARGE SCALE GENOMIC DNA]</scope>
    <source>
        <strain evidence="7 8">NCTC10118</strain>
    </source>
</reference>
<evidence type="ECO:0000256" key="1">
    <source>
        <dbReference type="ARBA" id="ARBA00022490"/>
    </source>
</evidence>
<protein>
    <recommendedName>
        <fullName evidence="6">Ribosomal RNA small subunit methyltransferase G</fullName>
        <ecNumber evidence="6">2.1.1.-</ecNumber>
    </recommendedName>
    <alternativeName>
        <fullName evidence="6">16S rRNA 7-methylguanosine methyltransferase</fullName>
        <shortName evidence="6">16S rRNA m7G methyltransferase</shortName>
    </alternativeName>
</protein>
<dbReference type="GO" id="GO:0005829">
    <property type="term" value="C:cytosol"/>
    <property type="evidence" value="ECO:0007669"/>
    <property type="project" value="TreeGrafter"/>
</dbReference>
<dbReference type="InterPro" id="IPR003682">
    <property type="entry name" value="rRNA_ssu_MeTfrase_G"/>
</dbReference>
<dbReference type="SUPFAM" id="SSF53335">
    <property type="entry name" value="S-adenosyl-L-methionine-dependent methyltransferases"/>
    <property type="match status" value="1"/>
</dbReference>
<dbReference type="AlphaFoldDB" id="A0A449ACE0"/>
<comment type="subcellular location">
    <subcellularLocation>
        <location evidence="6">Cytoplasm</location>
    </subcellularLocation>
</comment>
<evidence type="ECO:0000313" key="7">
    <source>
        <dbReference type="EMBL" id="VEU62659.1"/>
    </source>
</evidence>
<dbReference type="GO" id="GO:0070043">
    <property type="term" value="F:rRNA (guanine-N7-)-methyltransferase activity"/>
    <property type="evidence" value="ECO:0007669"/>
    <property type="project" value="UniProtKB-UniRule"/>
</dbReference>
<dbReference type="PANTHER" id="PTHR31760">
    <property type="entry name" value="S-ADENOSYL-L-METHIONINE-DEPENDENT METHYLTRANSFERASES SUPERFAMILY PROTEIN"/>
    <property type="match status" value="1"/>
</dbReference>
<evidence type="ECO:0000256" key="5">
    <source>
        <dbReference type="ARBA" id="ARBA00022691"/>
    </source>
</evidence>
<dbReference type="NCBIfam" id="TIGR00138">
    <property type="entry name" value="rsmG_gidB"/>
    <property type="match status" value="1"/>
</dbReference>
<dbReference type="PANTHER" id="PTHR31760:SF0">
    <property type="entry name" value="S-ADENOSYL-L-METHIONINE-DEPENDENT METHYLTRANSFERASES SUPERFAMILY PROTEIN"/>
    <property type="match status" value="1"/>
</dbReference>
<gene>
    <name evidence="7" type="primary">gidB1</name>
    <name evidence="6" type="synonym">rsmG</name>
    <name evidence="7" type="ORF">NCTC10118_00089</name>
</gene>
<proteinExistence type="inferred from homology"/>
<dbReference type="Pfam" id="PF02527">
    <property type="entry name" value="GidB"/>
    <property type="match status" value="1"/>
</dbReference>
<evidence type="ECO:0000256" key="2">
    <source>
        <dbReference type="ARBA" id="ARBA00022552"/>
    </source>
</evidence>
<feature type="binding site" evidence="6">
    <location>
        <position position="76"/>
    </location>
    <ligand>
        <name>S-adenosyl-L-methionine</name>
        <dbReference type="ChEBI" id="CHEBI:59789"/>
    </ligand>
</feature>
<dbReference type="InterPro" id="IPR029063">
    <property type="entry name" value="SAM-dependent_MTases_sf"/>
</dbReference>
<evidence type="ECO:0000256" key="4">
    <source>
        <dbReference type="ARBA" id="ARBA00022679"/>
    </source>
</evidence>
<keyword evidence="3 6" id="KW-0489">Methyltransferase</keyword>
<organism evidence="7 8">
    <name type="scientific">Mycoplasmopsis bovirhinis</name>
    <dbReference type="NCBI Taxonomy" id="29553"/>
    <lineage>
        <taxon>Bacteria</taxon>
        <taxon>Bacillati</taxon>
        <taxon>Mycoplasmatota</taxon>
        <taxon>Mycoplasmoidales</taxon>
        <taxon>Metamycoplasmataceae</taxon>
        <taxon>Mycoplasmopsis</taxon>
    </lineage>
</organism>
<keyword evidence="1 6" id="KW-0963">Cytoplasm</keyword>
<feature type="binding site" evidence="6">
    <location>
        <begin position="128"/>
        <end position="129"/>
    </location>
    <ligand>
        <name>S-adenosyl-L-methionine</name>
        <dbReference type="ChEBI" id="CHEBI:59789"/>
    </ligand>
</feature>
<sequence>MSKKSYQTKVKELCVENSWDFSLFEKYVKLIEEKNKVMNLTGFSGERLWEEGIYESLVFMLQITKNIEQIKILDIGAGVGFPSIPYVLTKPKNQIYIYEPLQKRVKFLNLVIKELNLQSYVSVYATRAEQVKEKNIFDLVTARAVASIKTLLMSSFHLVKVKGQMTLLKSKKYQEELLEAKDILTKLDYDLEISSLALTNHTRDNKIIKIIKHRSTPQTFPYSWKDIKKIN</sequence>
<dbReference type="EC" id="2.1.1.-" evidence="6"/>
<evidence type="ECO:0000256" key="3">
    <source>
        <dbReference type="ARBA" id="ARBA00022603"/>
    </source>
</evidence>